<reference evidence="1 2" key="1">
    <citation type="submission" date="2015-05" db="EMBL/GenBank/DDBJ databases">
        <title>Evolution of Trichinella species and genotypes.</title>
        <authorList>
            <person name="Korhonen P.K."/>
            <person name="Edoardo P."/>
            <person name="Giuseppe L.R."/>
            <person name="Gasser R.B."/>
        </authorList>
    </citation>
    <scope>NUCLEOTIDE SEQUENCE [LARGE SCALE GENOMIC DNA]</scope>
    <source>
        <strain evidence="1">ISS10</strain>
    </source>
</reference>
<organism evidence="1 2">
    <name type="scientific">Trichinella nativa</name>
    <dbReference type="NCBI Taxonomy" id="6335"/>
    <lineage>
        <taxon>Eukaryota</taxon>
        <taxon>Metazoa</taxon>
        <taxon>Ecdysozoa</taxon>
        <taxon>Nematoda</taxon>
        <taxon>Enoplea</taxon>
        <taxon>Dorylaimia</taxon>
        <taxon>Trichinellida</taxon>
        <taxon>Trichinellidae</taxon>
        <taxon>Trichinella</taxon>
    </lineage>
</organism>
<dbReference type="Proteomes" id="UP000054721">
    <property type="component" value="Unassembled WGS sequence"/>
</dbReference>
<name>A0A0V1LJB1_9BILA</name>
<evidence type="ECO:0000313" key="1">
    <source>
        <dbReference type="EMBL" id="KRZ59420.1"/>
    </source>
</evidence>
<dbReference type="OrthoDB" id="5914599at2759"/>
<dbReference type="AlphaFoldDB" id="A0A0V1LJB1"/>
<accession>A0A0V1LJB1</accession>
<evidence type="ECO:0000313" key="2">
    <source>
        <dbReference type="Proteomes" id="UP000054721"/>
    </source>
</evidence>
<gene>
    <name evidence="1" type="ORF">T02_4705</name>
</gene>
<comment type="caution">
    <text evidence="1">The sequence shown here is derived from an EMBL/GenBank/DDBJ whole genome shotgun (WGS) entry which is preliminary data.</text>
</comment>
<proteinExistence type="predicted"/>
<sequence length="69" mass="7918">MNRQLPSCIVVNAYRQLNTTATAPTSNQLTKKSDGIIYSTQNRAEIFCFDRSIKNFMYEMTETVVIHNV</sequence>
<keyword evidence="2" id="KW-1185">Reference proteome</keyword>
<dbReference type="EMBL" id="JYDW01000042">
    <property type="protein sequence ID" value="KRZ59420.1"/>
    <property type="molecule type" value="Genomic_DNA"/>
</dbReference>
<protein>
    <submittedName>
        <fullName evidence="1">Uncharacterized protein</fullName>
    </submittedName>
</protein>